<organism evidence="4 5">
    <name type="scientific">Micromonospora humida</name>
    <dbReference type="NCBI Taxonomy" id="2809018"/>
    <lineage>
        <taxon>Bacteria</taxon>
        <taxon>Bacillati</taxon>
        <taxon>Actinomycetota</taxon>
        <taxon>Actinomycetes</taxon>
        <taxon>Micromonosporales</taxon>
        <taxon>Micromonosporaceae</taxon>
        <taxon>Micromonospora</taxon>
    </lineage>
</organism>
<reference evidence="4 5" key="1">
    <citation type="submission" date="2021-02" db="EMBL/GenBank/DDBJ databases">
        <authorList>
            <person name="Ra J.-S."/>
        </authorList>
    </citation>
    <scope>NUCLEOTIDE SEQUENCE [LARGE SCALE GENOMIC DNA]</scope>
    <source>
        <strain evidence="4 5">MMS20-R1-14</strain>
    </source>
</reference>
<sequence>MRIHPPTSGATPSPGPSCPARRGACPARRVRAGRAPVAYHAAVPDIDGSLAAGQVWRGQGDWSQAARRAKRRITTGRRAVAALTAAAAVAGTAAARLAASAPTAGRVLALVAAVSLLLVPVLGRRASRDAVAVWTRLRAVSEASKAELYRYLARVAPYAGADADAVLLHRYGLLVDGVGDLVGHTLDGTPADRPLPPVTGLPSYLAERVQRQVDGYYLPAARQAARAATRIGRAATALTVVAAVLSAVVGVFGDALGLTAWVPVVAAVTTALVGYGAAERHEQQHLEYARTADQLTRLRLTRAAGLGWTDDEAFVAEAERIIAQSNAAWMAKMIEDDGAAQQ</sequence>
<feature type="transmembrane region" description="Helical" evidence="2">
    <location>
        <begin position="79"/>
        <end position="98"/>
    </location>
</feature>
<keyword evidence="2" id="KW-0812">Transmembrane</keyword>
<feature type="domain" description="SMODS and SLOG-associating 2TM effector" evidence="3">
    <location>
        <begin position="204"/>
        <end position="329"/>
    </location>
</feature>
<comment type="caution">
    <text evidence="4">The sequence shown here is derived from an EMBL/GenBank/DDBJ whole genome shotgun (WGS) entry which is preliminary data.</text>
</comment>
<protein>
    <submittedName>
        <fullName evidence="4">DUF4231 domain-containing protein</fullName>
    </submittedName>
</protein>
<dbReference type="NCBIfam" id="NF033634">
    <property type="entry name" value="SLATT_1"/>
    <property type="match status" value="1"/>
</dbReference>
<feature type="region of interest" description="Disordered" evidence="1">
    <location>
        <begin position="1"/>
        <end position="23"/>
    </location>
</feature>
<name>A0ABS2J5X4_9ACTN</name>
<evidence type="ECO:0000313" key="4">
    <source>
        <dbReference type="EMBL" id="MBM7080819.1"/>
    </source>
</evidence>
<evidence type="ECO:0000256" key="1">
    <source>
        <dbReference type="SAM" id="MobiDB-lite"/>
    </source>
</evidence>
<accession>A0ABS2J5X4</accession>
<feature type="transmembrane region" description="Helical" evidence="2">
    <location>
        <begin position="104"/>
        <end position="122"/>
    </location>
</feature>
<dbReference type="EMBL" id="JAFEUC010000023">
    <property type="protein sequence ID" value="MBM7080819.1"/>
    <property type="molecule type" value="Genomic_DNA"/>
</dbReference>
<dbReference type="Pfam" id="PF18181">
    <property type="entry name" value="SLATT_1"/>
    <property type="match status" value="1"/>
</dbReference>
<feature type="transmembrane region" description="Helical" evidence="2">
    <location>
        <begin position="258"/>
        <end position="278"/>
    </location>
</feature>
<evidence type="ECO:0000259" key="3">
    <source>
        <dbReference type="Pfam" id="PF18181"/>
    </source>
</evidence>
<gene>
    <name evidence="4" type="ORF">JQX11_31355</name>
</gene>
<dbReference type="InterPro" id="IPR025325">
    <property type="entry name" value="DUF4231"/>
</dbReference>
<keyword evidence="2" id="KW-1133">Transmembrane helix</keyword>
<feature type="transmembrane region" description="Helical" evidence="2">
    <location>
        <begin position="231"/>
        <end position="252"/>
    </location>
</feature>
<dbReference type="Pfam" id="PF14015">
    <property type="entry name" value="DUF4231"/>
    <property type="match status" value="1"/>
</dbReference>
<evidence type="ECO:0000313" key="5">
    <source>
        <dbReference type="Proteomes" id="UP001518872"/>
    </source>
</evidence>
<dbReference type="InterPro" id="IPR040884">
    <property type="entry name" value="SLATT_1"/>
</dbReference>
<dbReference type="Proteomes" id="UP001518872">
    <property type="component" value="Unassembled WGS sequence"/>
</dbReference>
<proteinExistence type="predicted"/>
<keyword evidence="2" id="KW-0472">Membrane</keyword>
<keyword evidence="5" id="KW-1185">Reference proteome</keyword>
<evidence type="ECO:0000256" key="2">
    <source>
        <dbReference type="SAM" id="Phobius"/>
    </source>
</evidence>